<evidence type="ECO:0000259" key="4">
    <source>
        <dbReference type="PROSITE" id="PS50104"/>
    </source>
</evidence>
<dbReference type="Gene3D" id="1.10.8.430">
    <property type="entry name" value="Helical domain of apoptotic protease-activating factors"/>
    <property type="match status" value="1"/>
</dbReference>
<dbReference type="AlphaFoldDB" id="A0A2U1KS62"/>
<organism evidence="5 6">
    <name type="scientific">Artemisia annua</name>
    <name type="common">Sweet wormwood</name>
    <dbReference type="NCBI Taxonomy" id="35608"/>
    <lineage>
        <taxon>Eukaryota</taxon>
        <taxon>Viridiplantae</taxon>
        <taxon>Streptophyta</taxon>
        <taxon>Embryophyta</taxon>
        <taxon>Tracheophyta</taxon>
        <taxon>Spermatophyta</taxon>
        <taxon>Magnoliopsida</taxon>
        <taxon>eudicotyledons</taxon>
        <taxon>Gunneridae</taxon>
        <taxon>Pentapetalae</taxon>
        <taxon>asterids</taxon>
        <taxon>campanulids</taxon>
        <taxon>Asterales</taxon>
        <taxon>Asteraceae</taxon>
        <taxon>Asteroideae</taxon>
        <taxon>Anthemideae</taxon>
        <taxon>Artemisiinae</taxon>
        <taxon>Artemisia</taxon>
    </lineage>
</organism>
<dbReference type="PANTHER" id="PTHR11017">
    <property type="entry name" value="LEUCINE-RICH REPEAT-CONTAINING PROTEIN"/>
    <property type="match status" value="1"/>
</dbReference>
<evidence type="ECO:0000256" key="1">
    <source>
        <dbReference type="ARBA" id="ARBA00022614"/>
    </source>
</evidence>
<dbReference type="Pfam" id="PF23282">
    <property type="entry name" value="WHD_ROQ1"/>
    <property type="match status" value="1"/>
</dbReference>
<dbReference type="InterPro" id="IPR002182">
    <property type="entry name" value="NB-ARC"/>
</dbReference>
<dbReference type="Gene3D" id="3.40.50.300">
    <property type="entry name" value="P-loop containing nucleotide triphosphate hydrolases"/>
    <property type="match status" value="1"/>
</dbReference>
<dbReference type="PROSITE" id="PS50104">
    <property type="entry name" value="TIR"/>
    <property type="match status" value="1"/>
</dbReference>
<gene>
    <name evidence="5" type="ORF">CTI12_AA562960</name>
</gene>
<dbReference type="Proteomes" id="UP000245207">
    <property type="component" value="Unassembled WGS sequence"/>
</dbReference>
<evidence type="ECO:0000313" key="5">
    <source>
        <dbReference type="EMBL" id="PWA39604.1"/>
    </source>
</evidence>
<dbReference type="InterPro" id="IPR036390">
    <property type="entry name" value="WH_DNA-bd_sf"/>
</dbReference>
<name>A0A2U1KS62_ARTAN</name>
<keyword evidence="2" id="KW-0677">Repeat</keyword>
<dbReference type="InterPro" id="IPR058192">
    <property type="entry name" value="WHD_ROQ1-like"/>
</dbReference>
<keyword evidence="3" id="KW-0611">Plant defense</keyword>
<dbReference type="SUPFAM" id="SSF52200">
    <property type="entry name" value="Toll/Interleukin receptor TIR domain"/>
    <property type="match status" value="1"/>
</dbReference>
<dbReference type="Pfam" id="PF00931">
    <property type="entry name" value="NB-ARC"/>
    <property type="match status" value="1"/>
</dbReference>
<dbReference type="InterPro" id="IPR032675">
    <property type="entry name" value="LRR_dom_sf"/>
</dbReference>
<comment type="caution">
    <text evidence="5">The sequence shown here is derived from an EMBL/GenBank/DDBJ whole genome shotgun (WGS) entry which is preliminary data.</text>
</comment>
<evidence type="ECO:0000256" key="2">
    <source>
        <dbReference type="ARBA" id="ARBA00022737"/>
    </source>
</evidence>
<dbReference type="InterPro" id="IPR042197">
    <property type="entry name" value="Apaf_helical"/>
</dbReference>
<dbReference type="InterPro" id="IPR035897">
    <property type="entry name" value="Toll_tir_struct_dom_sf"/>
</dbReference>
<dbReference type="GO" id="GO:0043531">
    <property type="term" value="F:ADP binding"/>
    <property type="evidence" value="ECO:0007669"/>
    <property type="project" value="InterPro"/>
</dbReference>
<dbReference type="OrthoDB" id="1166264at2759"/>
<protein>
    <recommendedName>
        <fullName evidence="4">TIR domain-containing protein</fullName>
    </recommendedName>
</protein>
<dbReference type="SUPFAM" id="SSF46785">
    <property type="entry name" value="Winged helix' DNA-binding domain"/>
    <property type="match status" value="1"/>
</dbReference>
<reference evidence="5 6" key="1">
    <citation type="journal article" date="2018" name="Mol. Plant">
        <title>The genome of Artemisia annua provides insight into the evolution of Asteraceae family and artemisinin biosynthesis.</title>
        <authorList>
            <person name="Shen Q."/>
            <person name="Zhang L."/>
            <person name="Liao Z."/>
            <person name="Wang S."/>
            <person name="Yan T."/>
            <person name="Shi P."/>
            <person name="Liu M."/>
            <person name="Fu X."/>
            <person name="Pan Q."/>
            <person name="Wang Y."/>
            <person name="Lv Z."/>
            <person name="Lu X."/>
            <person name="Zhang F."/>
            <person name="Jiang W."/>
            <person name="Ma Y."/>
            <person name="Chen M."/>
            <person name="Hao X."/>
            <person name="Li L."/>
            <person name="Tang Y."/>
            <person name="Lv G."/>
            <person name="Zhou Y."/>
            <person name="Sun X."/>
            <person name="Brodelius P.E."/>
            <person name="Rose J.K.C."/>
            <person name="Tang K."/>
        </authorList>
    </citation>
    <scope>NUCLEOTIDE SEQUENCE [LARGE SCALE GENOMIC DNA]</scope>
    <source>
        <strain evidence="6">cv. Huhao1</strain>
        <tissue evidence="5">Leaf</tissue>
    </source>
</reference>
<dbReference type="PANTHER" id="PTHR11017:SF385">
    <property type="entry name" value="DISEASE RESISTANCE PROTEIN (TIR-NBS-LRR CLASS)-RELATED"/>
    <property type="match status" value="1"/>
</dbReference>
<dbReference type="GO" id="GO:0007165">
    <property type="term" value="P:signal transduction"/>
    <property type="evidence" value="ECO:0007669"/>
    <property type="project" value="InterPro"/>
</dbReference>
<accession>A0A2U1KS62</accession>
<dbReference type="SUPFAM" id="SSF52540">
    <property type="entry name" value="P-loop containing nucleoside triphosphate hydrolases"/>
    <property type="match status" value="1"/>
</dbReference>
<dbReference type="InterPro" id="IPR000157">
    <property type="entry name" value="TIR_dom"/>
</dbReference>
<evidence type="ECO:0000256" key="3">
    <source>
        <dbReference type="ARBA" id="ARBA00022821"/>
    </source>
</evidence>
<sequence length="653" mass="74864">MNPCSSTLASFSFAKRKRDSDSFDESRSKRPKNNVFVNYLFEDIGKSFVSHLKGALTRNGFTISDHTMLPVIGGGQDESSQLLKAIEESEIYAVVLSINYPYSVRCLDELVLIMDCFHKFKRRRVFPILFNVNPSDVRSQQGSFKEAFQEHENNVDPERVQKWRQALKDAGQLSGLTCQNGDEEKFLRKTIKLLRKMQNPQELFDVEHPVGIESRAQGIISALRLSDQAPSIVAVFGISGSGKTTIVKSVYDRIGADFDVSCFIQDIHNYEYGGPNWKIHLQKDVISCLTGNDKFMGIHNDGAGKIKRLISGQKVLLVLDDVYRFEQLQALGIHSASFGCESRIIVTTRNKHSLGNLPYTLYNISLLDTRESLKLFTGLTFGKDEPVNKKILEEIARRAGGVPLVLEVWGRHFTYHERKQWPSILETLKRIPHEDIQKKLQLSYDLLTNRAKNLFLDIACFFVGMSKEIVFKVLQDEESGFFPDIEIQYLVDKGLIKDVRSWTSLHNAIMGMGQELVHQEDEDEPGKRTRLTGYRDVVRVLGDCSGTDSVRSIQLYCFEKKEWVTVQLEAFKNMSNLRYIKLFYCNMQWSSSSNDDMSACFSLKHLKYLEWKWFPCKSLDNIDMDNVVVIKLYQSKLEKLWEGVKEVDKIYSC</sequence>
<proteinExistence type="predicted"/>
<dbReference type="Pfam" id="PF01582">
    <property type="entry name" value="TIR"/>
    <property type="match status" value="1"/>
</dbReference>
<dbReference type="GO" id="GO:0006952">
    <property type="term" value="P:defense response"/>
    <property type="evidence" value="ECO:0007669"/>
    <property type="project" value="UniProtKB-KW"/>
</dbReference>
<dbReference type="STRING" id="35608.A0A2U1KS62"/>
<dbReference type="InterPro" id="IPR044974">
    <property type="entry name" value="Disease_R_plants"/>
</dbReference>
<dbReference type="InterPro" id="IPR027417">
    <property type="entry name" value="P-loop_NTPase"/>
</dbReference>
<dbReference type="EMBL" id="PKPP01014479">
    <property type="protein sequence ID" value="PWA39604.1"/>
    <property type="molecule type" value="Genomic_DNA"/>
</dbReference>
<feature type="domain" description="TIR" evidence="4">
    <location>
        <begin position="31"/>
        <end position="198"/>
    </location>
</feature>
<evidence type="ECO:0000313" key="6">
    <source>
        <dbReference type="Proteomes" id="UP000245207"/>
    </source>
</evidence>
<keyword evidence="6" id="KW-1185">Reference proteome</keyword>
<dbReference type="Gene3D" id="3.40.50.10140">
    <property type="entry name" value="Toll/interleukin-1 receptor homology (TIR) domain"/>
    <property type="match status" value="1"/>
</dbReference>
<keyword evidence="1" id="KW-0433">Leucine-rich repeat</keyword>
<dbReference type="Gene3D" id="3.80.10.10">
    <property type="entry name" value="Ribonuclease Inhibitor"/>
    <property type="match status" value="1"/>
</dbReference>
<dbReference type="PRINTS" id="PR00364">
    <property type="entry name" value="DISEASERSIST"/>
</dbReference>
<dbReference type="SMART" id="SM00255">
    <property type="entry name" value="TIR"/>
    <property type="match status" value="1"/>
</dbReference>